<dbReference type="Pfam" id="PF01825">
    <property type="entry name" value="GPS"/>
    <property type="match status" value="2"/>
</dbReference>
<evidence type="ECO:0000256" key="6">
    <source>
        <dbReference type="SAM" id="Phobius"/>
    </source>
</evidence>
<evidence type="ECO:0000256" key="5">
    <source>
        <dbReference type="ARBA" id="ARBA00023157"/>
    </source>
</evidence>
<dbReference type="GO" id="GO:0005886">
    <property type="term" value="C:plasma membrane"/>
    <property type="evidence" value="ECO:0007669"/>
    <property type="project" value="TreeGrafter"/>
</dbReference>
<keyword evidence="2 6" id="KW-0812">Transmembrane</keyword>
<dbReference type="PROSITE" id="PS50261">
    <property type="entry name" value="G_PROTEIN_RECEP_F2_4"/>
    <property type="match status" value="1"/>
</dbReference>
<dbReference type="InterPro" id="IPR000832">
    <property type="entry name" value="GPCR_2_secretin-like"/>
</dbReference>
<dbReference type="GO" id="GO:0007166">
    <property type="term" value="P:cell surface receptor signaling pathway"/>
    <property type="evidence" value="ECO:0007669"/>
    <property type="project" value="InterPro"/>
</dbReference>
<evidence type="ECO:0008006" key="11">
    <source>
        <dbReference type="Google" id="ProtNLM"/>
    </source>
</evidence>
<keyword evidence="4 6" id="KW-0472">Membrane</keyword>
<dbReference type="Gene3D" id="1.20.1070.10">
    <property type="entry name" value="Rhodopsin 7-helix transmembrane proteins"/>
    <property type="match status" value="2"/>
</dbReference>
<dbReference type="EMBL" id="RCHS01003223">
    <property type="protein sequence ID" value="RMX43342.1"/>
    <property type="molecule type" value="Genomic_DNA"/>
</dbReference>
<dbReference type="PRINTS" id="PR00249">
    <property type="entry name" value="GPCRSECRETIN"/>
</dbReference>
<dbReference type="PANTHER" id="PTHR12011">
    <property type="entry name" value="ADHESION G-PROTEIN COUPLED RECEPTOR"/>
    <property type="match status" value="1"/>
</dbReference>
<feature type="domain" description="G-protein coupled receptors family 2 profile 2" evidence="8">
    <location>
        <begin position="473"/>
        <end position="596"/>
    </location>
</feature>
<reference evidence="9 10" key="1">
    <citation type="journal article" date="2018" name="Sci. Rep.">
        <title>Comparative analysis of the Pocillopora damicornis genome highlights role of immune system in coral evolution.</title>
        <authorList>
            <person name="Cunning R."/>
            <person name="Bay R.A."/>
            <person name="Gillette P."/>
            <person name="Baker A.C."/>
            <person name="Traylor-Knowles N."/>
        </authorList>
    </citation>
    <scope>NUCLEOTIDE SEQUENCE [LARGE SCALE GENOMIC DNA]</scope>
    <source>
        <strain evidence="9">RSMAS</strain>
        <tissue evidence="9">Whole animal</tissue>
    </source>
</reference>
<evidence type="ECO:0000259" key="8">
    <source>
        <dbReference type="PROSITE" id="PS50261"/>
    </source>
</evidence>
<keyword evidence="10" id="KW-1185">Reference proteome</keyword>
<feature type="transmembrane region" description="Helical" evidence="6">
    <location>
        <begin position="578"/>
        <end position="598"/>
    </location>
</feature>
<evidence type="ECO:0000256" key="4">
    <source>
        <dbReference type="ARBA" id="ARBA00023136"/>
    </source>
</evidence>
<feature type="transmembrane region" description="Helical" evidence="6">
    <location>
        <begin position="475"/>
        <end position="498"/>
    </location>
</feature>
<dbReference type="InterPro" id="IPR017981">
    <property type="entry name" value="GPCR_2-like_7TM"/>
</dbReference>
<dbReference type="GO" id="GO:0004930">
    <property type="term" value="F:G protein-coupled receptor activity"/>
    <property type="evidence" value="ECO:0007669"/>
    <property type="project" value="InterPro"/>
</dbReference>
<dbReference type="Pfam" id="PF00002">
    <property type="entry name" value="7tm_2"/>
    <property type="match status" value="2"/>
</dbReference>
<evidence type="ECO:0000313" key="9">
    <source>
        <dbReference type="EMBL" id="RMX43342.1"/>
    </source>
</evidence>
<name>A0A3M6TPL6_POCDA</name>
<dbReference type="Gene3D" id="2.60.220.50">
    <property type="match status" value="1"/>
</dbReference>
<comment type="subcellular location">
    <subcellularLocation>
        <location evidence="1">Membrane</location>
        <topology evidence="1">Multi-pass membrane protein</topology>
    </subcellularLocation>
</comment>
<feature type="transmembrane region" description="Helical" evidence="6">
    <location>
        <begin position="510"/>
        <end position="530"/>
    </location>
</feature>
<evidence type="ECO:0000256" key="2">
    <source>
        <dbReference type="ARBA" id="ARBA00022692"/>
    </source>
</evidence>
<dbReference type="PANTHER" id="PTHR12011:SF347">
    <property type="entry name" value="FI21270P1-RELATED"/>
    <property type="match status" value="1"/>
</dbReference>
<organism evidence="9 10">
    <name type="scientific">Pocillopora damicornis</name>
    <name type="common">Cauliflower coral</name>
    <name type="synonym">Millepora damicornis</name>
    <dbReference type="NCBI Taxonomy" id="46731"/>
    <lineage>
        <taxon>Eukaryota</taxon>
        <taxon>Metazoa</taxon>
        <taxon>Cnidaria</taxon>
        <taxon>Anthozoa</taxon>
        <taxon>Hexacorallia</taxon>
        <taxon>Scleractinia</taxon>
        <taxon>Astrocoeniina</taxon>
        <taxon>Pocilloporidae</taxon>
        <taxon>Pocillopora</taxon>
    </lineage>
</organism>
<evidence type="ECO:0000313" key="10">
    <source>
        <dbReference type="Proteomes" id="UP000275408"/>
    </source>
</evidence>
<dbReference type="OrthoDB" id="5985326at2759"/>
<evidence type="ECO:0000256" key="3">
    <source>
        <dbReference type="ARBA" id="ARBA00022989"/>
    </source>
</evidence>
<dbReference type="Proteomes" id="UP000275408">
    <property type="component" value="Unassembled WGS sequence"/>
</dbReference>
<dbReference type="SMART" id="SM00303">
    <property type="entry name" value="GPS"/>
    <property type="match status" value="2"/>
</dbReference>
<dbReference type="InterPro" id="IPR000203">
    <property type="entry name" value="GPS"/>
</dbReference>
<feature type="domain" description="GAIN-B" evidence="7">
    <location>
        <begin position="620"/>
        <end position="772"/>
    </location>
</feature>
<dbReference type="PROSITE" id="PS50221">
    <property type="entry name" value="GAIN_B"/>
    <property type="match status" value="2"/>
</dbReference>
<proteinExistence type="predicted"/>
<dbReference type="InterPro" id="IPR046338">
    <property type="entry name" value="GAIN_dom_sf"/>
</dbReference>
<feature type="domain" description="GAIN-B" evidence="7">
    <location>
        <begin position="311"/>
        <end position="463"/>
    </location>
</feature>
<dbReference type="InterPro" id="IPR057244">
    <property type="entry name" value="GAIN_B"/>
</dbReference>
<keyword evidence="5" id="KW-1015">Disulfide bond</keyword>
<accession>A0A3M6TPL6</accession>
<comment type="caution">
    <text evidence="9">The sequence shown here is derived from an EMBL/GenBank/DDBJ whole genome shotgun (WGS) entry which is preliminary data.</text>
</comment>
<evidence type="ECO:0000259" key="7">
    <source>
        <dbReference type="PROSITE" id="PS50221"/>
    </source>
</evidence>
<sequence length="850" mass="94478">MDLECKGGDCEQICEAKECKLNCSGKNCKTQKCQGKGNVCEMDLGCSSKDCEQICEAKECKLNCSGQNCKTQKCQGLGGECEMDLECNSQDCEQICKAKECKLNCSGEKCKTQKCEGEGKACEMDLKCDGQDQDCKQTCNVDKCNLKRSGKKCKEQNFTGNVQVYDMHCNANVCTKTCYGTCNITRTRLTSSHNKLICSGDVECCGGPVPPSITRSLTAEIFHIDCSAGKSCKCTKFSESHCITSDSYTSSIVSSSGASKIQVFATKLPTGHGIEAYIWKQNRLPGKKQDNKVGKQQCLLAIQKTYRKNASDFYLRKQELQASLKVSSKSLNHNVLKYIFKYKLVVSVVVGIVYKDLHELLITDQPFKTVMGTTRYLDSWITAVALDPKPEKLLENVIFRFKNLKIHEGEKKCMFWSGLSESSGGFSETGCHLVTSKSNSEETVCSCNHLTHFAVLLDYNGSPGLTEEDETILEIITYVGLSLSIFAILLTIILYSYLTDVWQPLTQIRLSLSASLGAGQIIFLTGINATENTALCVLAAAFLQYFLMAAFCWMLVEGIYFFLFVVKVYNINTKMHMYHFISWGLPIIMVSISISIAAGKDGIKSYTMLAIQKAYHKNASDFYLGKQELQASLKVSSKIFTNNVSVVVGIVYKDLHEVLFTDQPFRTVTGTTRGYLDSWITAVALHPKPEKLQENVILRFRNLKIREGEKKCMFWSDLSERFVHLFACIVVSGGFSKTGCYLVTSKSNSEETVCSCNHLTHFAVLLDYNGSPGLTEEDETILEIITYVGLSLSIFAILLTIILYSYLTDVWQPLTQIRPSLSVSLGAGQIIFLTGINATENTGLKRFSRK</sequence>
<keyword evidence="3 6" id="KW-1133">Transmembrane helix</keyword>
<dbReference type="AlphaFoldDB" id="A0A3M6TPL6"/>
<evidence type="ECO:0000256" key="1">
    <source>
        <dbReference type="ARBA" id="ARBA00004141"/>
    </source>
</evidence>
<protein>
    <recommendedName>
        <fullName evidence="11">GPS domain-containing protein</fullName>
    </recommendedName>
</protein>
<feature type="transmembrane region" description="Helical" evidence="6">
    <location>
        <begin position="784"/>
        <end position="807"/>
    </location>
</feature>
<gene>
    <name evidence="9" type="ORF">pdam_00021511</name>
</gene>
<feature type="transmembrane region" description="Helical" evidence="6">
    <location>
        <begin position="542"/>
        <end position="566"/>
    </location>
</feature>